<dbReference type="Gene3D" id="1.20.1250.20">
    <property type="entry name" value="MFS general substrate transporter like domains"/>
    <property type="match status" value="1"/>
</dbReference>
<feature type="transmembrane region" description="Helical" evidence="7">
    <location>
        <begin position="200"/>
        <end position="220"/>
    </location>
</feature>
<feature type="transmembrane region" description="Helical" evidence="7">
    <location>
        <begin position="126"/>
        <end position="147"/>
    </location>
</feature>
<comment type="subcellular location">
    <subcellularLocation>
        <location evidence="1">Membrane</location>
        <topology evidence="1">Multi-pass membrane protein</topology>
    </subcellularLocation>
</comment>
<dbReference type="AlphaFoldDB" id="A0A388LKH9"/>
<feature type="transmembrane region" description="Helical" evidence="7">
    <location>
        <begin position="226"/>
        <end position="246"/>
    </location>
</feature>
<organism evidence="8 9">
    <name type="scientific">Chara braunii</name>
    <name type="common">Braun's stonewort</name>
    <dbReference type="NCBI Taxonomy" id="69332"/>
    <lineage>
        <taxon>Eukaryota</taxon>
        <taxon>Viridiplantae</taxon>
        <taxon>Streptophyta</taxon>
        <taxon>Charophyceae</taxon>
        <taxon>Charales</taxon>
        <taxon>Characeae</taxon>
        <taxon>Chara</taxon>
    </lineage>
</organism>
<gene>
    <name evidence="8" type="ORF">CBR_g36355</name>
</gene>
<dbReference type="PANTHER" id="PTHR11662">
    <property type="entry name" value="SOLUTE CARRIER FAMILY 17"/>
    <property type="match status" value="1"/>
</dbReference>
<name>A0A388LKH9_CHABU</name>
<evidence type="ECO:0000256" key="2">
    <source>
        <dbReference type="ARBA" id="ARBA00022692"/>
    </source>
</evidence>
<protein>
    <recommendedName>
        <fullName evidence="10">Major facilitator superfamily (MFS) profile domain-containing protein</fullName>
    </recommendedName>
</protein>
<evidence type="ECO:0000313" key="8">
    <source>
        <dbReference type="EMBL" id="GBG82824.1"/>
    </source>
</evidence>
<keyword evidence="3 7" id="KW-1133">Transmembrane helix</keyword>
<evidence type="ECO:0000256" key="6">
    <source>
        <dbReference type="SAM" id="MobiDB-lite"/>
    </source>
</evidence>
<feature type="compositionally biased region" description="Gly residues" evidence="6">
    <location>
        <begin position="78"/>
        <end position="91"/>
    </location>
</feature>
<dbReference type="Pfam" id="PF07690">
    <property type="entry name" value="MFS_1"/>
    <property type="match status" value="1"/>
</dbReference>
<dbReference type="GO" id="GO:0016020">
    <property type="term" value="C:membrane"/>
    <property type="evidence" value="ECO:0007669"/>
    <property type="project" value="UniProtKB-SubCell"/>
</dbReference>
<comment type="similarity">
    <text evidence="5">Belongs to the major facilitator superfamily. Sodium/anion cotransporter (TC 2.A.1.14) family.</text>
</comment>
<dbReference type="STRING" id="69332.A0A388LKH9"/>
<dbReference type="FunFam" id="1.20.1250.20:FF:000058">
    <property type="entry name" value="ascorbate transporter, chloroplastic isoform X1"/>
    <property type="match status" value="1"/>
</dbReference>
<feature type="transmembrane region" description="Helical" evidence="7">
    <location>
        <begin position="26"/>
        <end position="44"/>
    </location>
</feature>
<dbReference type="InterPro" id="IPR050382">
    <property type="entry name" value="MFS_Na/Anion_cotransporter"/>
</dbReference>
<dbReference type="EMBL" id="BFEA01000419">
    <property type="protein sequence ID" value="GBG82824.1"/>
    <property type="molecule type" value="Genomic_DNA"/>
</dbReference>
<dbReference type="InterPro" id="IPR036259">
    <property type="entry name" value="MFS_trans_sf"/>
</dbReference>
<accession>A0A388LKH9</accession>
<feature type="transmembrane region" description="Helical" evidence="7">
    <location>
        <begin position="258"/>
        <end position="282"/>
    </location>
</feature>
<evidence type="ECO:0000313" key="9">
    <source>
        <dbReference type="Proteomes" id="UP000265515"/>
    </source>
</evidence>
<proteinExistence type="inferred from homology"/>
<dbReference type="SUPFAM" id="SSF103473">
    <property type="entry name" value="MFS general substrate transporter"/>
    <property type="match status" value="1"/>
</dbReference>
<feature type="compositionally biased region" description="Low complexity" evidence="6">
    <location>
        <begin position="92"/>
        <end position="102"/>
    </location>
</feature>
<comment type="caution">
    <text evidence="8">The sequence shown here is derived from an EMBL/GenBank/DDBJ whole genome shotgun (WGS) entry which is preliminary data.</text>
</comment>
<keyword evidence="9" id="KW-1185">Reference proteome</keyword>
<evidence type="ECO:0008006" key="10">
    <source>
        <dbReference type="Google" id="ProtNLM"/>
    </source>
</evidence>
<evidence type="ECO:0000256" key="7">
    <source>
        <dbReference type="SAM" id="Phobius"/>
    </source>
</evidence>
<dbReference type="PANTHER" id="PTHR11662:SF399">
    <property type="entry name" value="FI19708P1-RELATED"/>
    <property type="match status" value="1"/>
</dbReference>
<feature type="transmembrane region" description="Helical" evidence="7">
    <location>
        <begin position="288"/>
        <end position="309"/>
    </location>
</feature>
<feature type="region of interest" description="Disordered" evidence="6">
    <location>
        <begin position="71"/>
        <end position="102"/>
    </location>
</feature>
<dbReference type="GO" id="GO:0009536">
    <property type="term" value="C:plastid"/>
    <property type="evidence" value="ECO:0007669"/>
    <property type="project" value="TreeGrafter"/>
</dbReference>
<keyword evidence="4 7" id="KW-0472">Membrane</keyword>
<sequence length="317" mass="33317">MAGFTLGNMVGLLSAPLLMRVFGNSTGPFIAFGLIGLLWLPLWLTSVTADPRQHPNLDPAELAYITGGGYPRTTEGSGVPGRAGRGGGKGGDLPLPAAGPGPMKAGKASPSTRLLPMSVLLRKPAVWANIVGNVVNNWGFFILLSWMPVYFKKVFGVNLRDAAWFSSGPWAVMAVVGYVAGMIADWMVHDLRMDISTVRKFMQCLGFLGPAIGLTLLRSASRPETASLFLTLSLGLSACSQAGFIVNFQDLGPKHAGLLHGMANTVGTAAGILGTVIAGWLAETTGSFRTVLIVTSIVYAAGAAFWTSFGTAQQLFD</sequence>
<dbReference type="Gramene" id="GBG82824">
    <property type="protein sequence ID" value="GBG82824"/>
    <property type="gene ID" value="CBR_g36355"/>
</dbReference>
<evidence type="ECO:0000256" key="4">
    <source>
        <dbReference type="ARBA" id="ARBA00023136"/>
    </source>
</evidence>
<evidence type="ECO:0000256" key="1">
    <source>
        <dbReference type="ARBA" id="ARBA00004141"/>
    </source>
</evidence>
<evidence type="ECO:0000256" key="3">
    <source>
        <dbReference type="ARBA" id="ARBA00022989"/>
    </source>
</evidence>
<dbReference type="Proteomes" id="UP000265515">
    <property type="component" value="Unassembled WGS sequence"/>
</dbReference>
<dbReference type="OrthoDB" id="2250022at2759"/>
<reference evidence="8 9" key="1">
    <citation type="journal article" date="2018" name="Cell">
        <title>The Chara Genome: Secondary Complexity and Implications for Plant Terrestrialization.</title>
        <authorList>
            <person name="Nishiyama T."/>
            <person name="Sakayama H."/>
            <person name="Vries J.D."/>
            <person name="Buschmann H."/>
            <person name="Saint-Marcoux D."/>
            <person name="Ullrich K.K."/>
            <person name="Haas F.B."/>
            <person name="Vanderstraeten L."/>
            <person name="Becker D."/>
            <person name="Lang D."/>
            <person name="Vosolsobe S."/>
            <person name="Rombauts S."/>
            <person name="Wilhelmsson P.K.I."/>
            <person name="Janitza P."/>
            <person name="Kern R."/>
            <person name="Heyl A."/>
            <person name="Rumpler F."/>
            <person name="Villalobos L.I.A.C."/>
            <person name="Clay J.M."/>
            <person name="Skokan R."/>
            <person name="Toyoda A."/>
            <person name="Suzuki Y."/>
            <person name="Kagoshima H."/>
            <person name="Schijlen E."/>
            <person name="Tajeshwar N."/>
            <person name="Catarino B."/>
            <person name="Hetherington A.J."/>
            <person name="Saltykova A."/>
            <person name="Bonnot C."/>
            <person name="Breuninger H."/>
            <person name="Symeonidi A."/>
            <person name="Radhakrishnan G.V."/>
            <person name="Van Nieuwerburgh F."/>
            <person name="Deforce D."/>
            <person name="Chang C."/>
            <person name="Karol K.G."/>
            <person name="Hedrich R."/>
            <person name="Ulvskov P."/>
            <person name="Glockner G."/>
            <person name="Delwiche C.F."/>
            <person name="Petrasek J."/>
            <person name="Van de Peer Y."/>
            <person name="Friml J."/>
            <person name="Beilby M."/>
            <person name="Dolan L."/>
            <person name="Kohara Y."/>
            <person name="Sugano S."/>
            <person name="Fujiyama A."/>
            <person name="Delaux P.-M."/>
            <person name="Quint M."/>
            <person name="TheiBen G."/>
            <person name="Hagemann M."/>
            <person name="Harholt J."/>
            <person name="Dunand C."/>
            <person name="Zachgo S."/>
            <person name="Langdale J."/>
            <person name="Maumus F."/>
            <person name="Straeten D.V.D."/>
            <person name="Gould S.B."/>
            <person name="Rensing S.A."/>
        </authorList>
    </citation>
    <scope>NUCLEOTIDE SEQUENCE [LARGE SCALE GENOMIC DNA]</scope>
    <source>
        <strain evidence="8 9">S276</strain>
    </source>
</reference>
<evidence type="ECO:0000256" key="5">
    <source>
        <dbReference type="ARBA" id="ARBA00024362"/>
    </source>
</evidence>
<keyword evidence="2 7" id="KW-0812">Transmembrane</keyword>
<dbReference type="GO" id="GO:0005315">
    <property type="term" value="F:phosphate transmembrane transporter activity"/>
    <property type="evidence" value="ECO:0007669"/>
    <property type="project" value="TreeGrafter"/>
</dbReference>
<feature type="transmembrane region" description="Helical" evidence="7">
    <location>
        <begin position="167"/>
        <end position="188"/>
    </location>
</feature>
<dbReference type="InterPro" id="IPR011701">
    <property type="entry name" value="MFS"/>
</dbReference>